<dbReference type="RefSeq" id="WP_231121587.1">
    <property type="nucleotide sequence ID" value="NZ_RBWV01000010.1"/>
</dbReference>
<protein>
    <recommendedName>
        <fullName evidence="4">Prephenate dehydrogenase</fullName>
        <ecNumber evidence="3">1.3.1.12</ecNumber>
    </recommendedName>
</protein>
<dbReference type="NCBIfam" id="NF005112">
    <property type="entry name" value="PRK06545.2-4"/>
    <property type="match status" value="1"/>
</dbReference>
<evidence type="ECO:0000256" key="5">
    <source>
        <dbReference type="ARBA" id="ARBA00022498"/>
    </source>
</evidence>
<comment type="similarity">
    <text evidence="2">Belongs to the prephenate/arogenate dehydrogenase family.</text>
</comment>
<dbReference type="GO" id="GO:0070403">
    <property type="term" value="F:NAD+ binding"/>
    <property type="evidence" value="ECO:0007669"/>
    <property type="project" value="InterPro"/>
</dbReference>
<dbReference type="InterPro" id="IPR050812">
    <property type="entry name" value="Preph/Arog_dehydrog"/>
</dbReference>
<keyword evidence="6" id="KW-0560">Oxidoreductase</keyword>
<dbReference type="InterPro" id="IPR045865">
    <property type="entry name" value="ACT-like_dom_sf"/>
</dbReference>
<reference evidence="12 13" key="1">
    <citation type="submission" date="2018-10" db="EMBL/GenBank/DDBJ databases">
        <title>Genomic Encyclopedia of Archaeal and Bacterial Type Strains, Phase II (KMG-II): from individual species to whole genera.</title>
        <authorList>
            <person name="Goeker M."/>
        </authorList>
    </citation>
    <scope>NUCLEOTIDE SEQUENCE [LARGE SCALE GENOMIC DNA]</scope>
    <source>
        <strain evidence="12 13">RP-AC37</strain>
    </source>
</reference>
<keyword evidence="13" id="KW-1185">Reference proteome</keyword>
<dbReference type="Pfam" id="PF02153">
    <property type="entry name" value="PDH_N"/>
    <property type="match status" value="1"/>
</dbReference>
<evidence type="ECO:0000256" key="6">
    <source>
        <dbReference type="ARBA" id="ARBA00023002"/>
    </source>
</evidence>
<dbReference type="GO" id="GO:0008977">
    <property type="term" value="F:prephenate dehydrogenase (NAD+) activity"/>
    <property type="evidence" value="ECO:0007669"/>
    <property type="project" value="UniProtKB-EC"/>
</dbReference>
<dbReference type="NCBIfam" id="NF005111">
    <property type="entry name" value="PRK06545.2-3"/>
    <property type="match status" value="1"/>
</dbReference>
<dbReference type="UniPathway" id="UPA00122">
    <property type="reaction ID" value="UER00961"/>
</dbReference>
<evidence type="ECO:0000256" key="9">
    <source>
        <dbReference type="ARBA" id="ARBA00049260"/>
    </source>
</evidence>
<comment type="caution">
    <text evidence="12">The sequence shown here is derived from an EMBL/GenBank/DDBJ whole genome shotgun (WGS) entry which is preliminary data.</text>
</comment>
<dbReference type="GO" id="GO:0006571">
    <property type="term" value="P:tyrosine biosynthetic process"/>
    <property type="evidence" value="ECO:0007669"/>
    <property type="project" value="UniProtKB-UniPathway"/>
</dbReference>
<gene>
    <name evidence="12" type="ORF">CLV35_1580</name>
</gene>
<dbReference type="AlphaFoldDB" id="A0A420XSL9"/>
<dbReference type="GO" id="GO:0004665">
    <property type="term" value="F:prephenate dehydrogenase (NADP+) activity"/>
    <property type="evidence" value="ECO:0007669"/>
    <property type="project" value="InterPro"/>
</dbReference>
<dbReference type="PROSITE" id="PS51176">
    <property type="entry name" value="PDH_ADH"/>
    <property type="match status" value="1"/>
</dbReference>
<evidence type="ECO:0000256" key="8">
    <source>
        <dbReference type="ARBA" id="ARBA00023141"/>
    </source>
</evidence>
<comment type="pathway">
    <text evidence="1">Amino-acid biosynthesis; L-tyrosine biosynthesis; (4-hydroxyphenyl)pyruvate from prephenate (NAD(+) route): step 1/1.</text>
</comment>
<proteinExistence type="inferred from homology"/>
<dbReference type="Proteomes" id="UP000281955">
    <property type="component" value="Unassembled WGS sequence"/>
</dbReference>
<dbReference type="InterPro" id="IPR046825">
    <property type="entry name" value="PDH_C"/>
</dbReference>
<keyword evidence="5" id="KW-0827">Tyrosine biosynthesis</keyword>
<evidence type="ECO:0000256" key="7">
    <source>
        <dbReference type="ARBA" id="ARBA00023027"/>
    </source>
</evidence>
<dbReference type="Gene3D" id="3.40.50.720">
    <property type="entry name" value="NAD(P)-binding Rossmann-like Domain"/>
    <property type="match status" value="1"/>
</dbReference>
<sequence length="364" mass="37272">MSDPHLSTVHVAGAGLIGASVGLALRRAGVHVTLSDRDPEVARRAGELGAGEPRTPAAPVDVFVAAAPPHAVADVLDAAVRDGLATSYTDVAGVKAGPLGELARRHPGLDALVGGHPMAGRERSGPGAARIDLFEGRPWILTPLPATAPEHLARVEALARLCGATPVRMAPDEHDRAVALVSHAPHVVAALVAGRLAAAEPAAVEVAGTGVRDITRVAESDPAPWVSLLRENSRSVAEVLRALRADLDAALDALAALAADPDDVHAADDVRRLLAAGNAGRARLPGRHGGRPEHLAVVPVVVPDRPGELARLLAAIDTAGVNVEDLAIEHSLGQPAGLAELLVRPESADLLAAALTADGWSVHR</sequence>
<evidence type="ECO:0000313" key="12">
    <source>
        <dbReference type="EMBL" id="RKS77878.1"/>
    </source>
</evidence>
<feature type="domain" description="Prephenate/arogenate dehydrogenase" evidence="10">
    <location>
        <begin position="7"/>
        <end position="288"/>
    </location>
</feature>
<dbReference type="EMBL" id="RBWV01000010">
    <property type="protein sequence ID" value="RKS77878.1"/>
    <property type="molecule type" value="Genomic_DNA"/>
</dbReference>
<dbReference type="SUPFAM" id="SSF48179">
    <property type="entry name" value="6-phosphogluconate dehydrogenase C-terminal domain-like"/>
    <property type="match status" value="1"/>
</dbReference>
<dbReference type="SUPFAM" id="SSF55021">
    <property type="entry name" value="ACT-like"/>
    <property type="match status" value="1"/>
</dbReference>
<dbReference type="SUPFAM" id="SSF51735">
    <property type="entry name" value="NAD(P)-binding Rossmann-fold domains"/>
    <property type="match status" value="1"/>
</dbReference>
<dbReference type="Gene3D" id="3.30.70.260">
    <property type="match status" value="1"/>
</dbReference>
<evidence type="ECO:0000313" key="13">
    <source>
        <dbReference type="Proteomes" id="UP000281955"/>
    </source>
</evidence>
<accession>A0A420XSL9</accession>
<dbReference type="InterPro" id="IPR003099">
    <property type="entry name" value="Prephen_DH"/>
</dbReference>
<dbReference type="PANTHER" id="PTHR21363:SF0">
    <property type="entry name" value="PREPHENATE DEHYDROGENASE [NADP(+)]"/>
    <property type="match status" value="1"/>
</dbReference>
<keyword evidence="8" id="KW-0028">Amino-acid biosynthesis</keyword>
<dbReference type="InParanoid" id="A0A420XSL9"/>
<dbReference type="PROSITE" id="PS51671">
    <property type="entry name" value="ACT"/>
    <property type="match status" value="1"/>
</dbReference>
<dbReference type="Pfam" id="PF20463">
    <property type="entry name" value="PDH_C"/>
    <property type="match status" value="1"/>
</dbReference>
<dbReference type="PANTHER" id="PTHR21363">
    <property type="entry name" value="PREPHENATE DEHYDROGENASE"/>
    <property type="match status" value="1"/>
</dbReference>
<evidence type="ECO:0000256" key="1">
    <source>
        <dbReference type="ARBA" id="ARBA00005067"/>
    </source>
</evidence>
<keyword evidence="8" id="KW-0057">Aromatic amino acid biosynthesis</keyword>
<dbReference type="InterPro" id="IPR008927">
    <property type="entry name" value="6-PGluconate_DH-like_C_sf"/>
</dbReference>
<evidence type="ECO:0000256" key="2">
    <source>
        <dbReference type="ARBA" id="ARBA00007964"/>
    </source>
</evidence>
<feature type="domain" description="ACT" evidence="11">
    <location>
        <begin position="297"/>
        <end position="364"/>
    </location>
</feature>
<organism evidence="12 13">
    <name type="scientific">Motilibacter peucedani</name>
    <dbReference type="NCBI Taxonomy" id="598650"/>
    <lineage>
        <taxon>Bacteria</taxon>
        <taxon>Bacillati</taxon>
        <taxon>Actinomycetota</taxon>
        <taxon>Actinomycetes</taxon>
        <taxon>Motilibacterales</taxon>
        <taxon>Motilibacteraceae</taxon>
        <taxon>Motilibacter</taxon>
    </lineage>
</organism>
<evidence type="ECO:0000259" key="11">
    <source>
        <dbReference type="PROSITE" id="PS51671"/>
    </source>
</evidence>
<dbReference type="EC" id="1.3.1.12" evidence="3"/>
<dbReference type="FunCoup" id="A0A420XSL9">
    <property type="interactions" value="97"/>
</dbReference>
<evidence type="ECO:0000259" key="10">
    <source>
        <dbReference type="PROSITE" id="PS51176"/>
    </source>
</evidence>
<evidence type="ECO:0000256" key="4">
    <source>
        <dbReference type="ARBA" id="ARBA00016891"/>
    </source>
</evidence>
<dbReference type="Gene3D" id="1.10.3660.10">
    <property type="entry name" value="6-phosphogluconate dehydrogenase C-terminal like domain"/>
    <property type="match status" value="1"/>
</dbReference>
<dbReference type="InterPro" id="IPR036291">
    <property type="entry name" value="NAD(P)-bd_dom_sf"/>
</dbReference>
<name>A0A420XSL9_9ACTN</name>
<dbReference type="InterPro" id="IPR046826">
    <property type="entry name" value="PDH_N"/>
</dbReference>
<evidence type="ECO:0000256" key="3">
    <source>
        <dbReference type="ARBA" id="ARBA00012068"/>
    </source>
</evidence>
<keyword evidence="7" id="KW-0520">NAD</keyword>
<dbReference type="InterPro" id="IPR002912">
    <property type="entry name" value="ACT_dom"/>
</dbReference>
<comment type="catalytic activity">
    <reaction evidence="9">
        <text>prephenate + NAD(+) = 3-(4-hydroxyphenyl)pyruvate + CO2 + NADH</text>
        <dbReference type="Rhea" id="RHEA:13869"/>
        <dbReference type="ChEBI" id="CHEBI:16526"/>
        <dbReference type="ChEBI" id="CHEBI:29934"/>
        <dbReference type="ChEBI" id="CHEBI:36242"/>
        <dbReference type="ChEBI" id="CHEBI:57540"/>
        <dbReference type="ChEBI" id="CHEBI:57945"/>
        <dbReference type="EC" id="1.3.1.12"/>
    </reaction>
</comment>